<evidence type="ECO:0000259" key="2">
    <source>
        <dbReference type="Pfam" id="PF07862"/>
    </source>
</evidence>
<dbReference type="Proteomes" id="UP000614200">
    <property type="component" value="Unassembled WGS sequence"/>
</dbReference>
<evidence type="ECO:0000256" key="1">
    <source>
        <dbReference type="SAM" id="Phobius"/>
    </source>
</evidence>
<dbReference type="EMBL" id="JADKNH010000003">
    <property type="protein sequence ID" value="MBF4692602.1"/>
    <property type="molecule type" value="Genomic_DNA"/>
</dbReference>
<keyword evidence="4" id="KW-1185">Reference proteome</keyword>
<accession>A0ABR9ZQ64</accession>
<evidence type="ECO:0000313" key="4">
    <source>
        <dbReference type="Proteomes" id="UP000614200"/>
    </source>
</evidence>
<gene>
    <name evidence="3" type="ORF">ISU02_05705</name>
</gene>
<evidence type="ECO:0000313" key="3">
    <source>
        <dbReference type="EMBL" id="MBF4692602.1"/>
    </source>
</evidence>
<protein>
    <submittedName>
        <fullName evidence="3">Nif11-like leader peptide family RiPP</fullName>
    </submittedName>
</protein>
<dbReference type="Pfam" id="PF07862">
    <property type="entry name" value="Nif11"/>
    <property type="match status" value="1"/>
</dbReference>
<keyword evidence="1" id="KW-0472">Membrane</keyword>
<dbReference type="InterPro" id="IPR022516">
    <property type="entry name" value="CHP03798_Ocin"/>
</dbReference>
<dbReference type="NCBIfam" id="TIGR03798">
    <property type="entry name" value="leader_Nif11"/>
    <property type="match status" value="1"/>
</dbReference>
<name>A0ABR9ZQ64_9FIRM</name>
<dbReference type="RefSeq" id="WP_194700843.1">
    <property type="nucleotide sequence ID" value="NZ_JADKNH010000003.1"/>
</dbReference>
<dbReference type="InterPro" id="IPR012903">
    <property type="entry name" value="Nif11"/>
</dbReference>
<feature type="transmembrane region" description="Helical" evidence="1">
    <location>
        <begin position="67"/>
        <end position="89"/>
    </location>
</feature>
<reference evidence="3 4" key="1">
    <citation type="submission" date="2020-11" db="EMBL/GenBank/DDBJ databases">
        <title>Fusibacter basophilias sp. nov.</title>
        <authorList>
            <person name="Qiu D."/>
        </authorList>
    </citation>
    <scope>NUCLEOTIDE SEQUENCE [LARGE SCALE GENOMIC DNA]</scope>
    <source>
        <strain evidence="3 4">Q10-2</strain>
    </source>
</reference>
<keyword evidence="1" id="KW-1133">Transmembrane helix</keyword>
<feature type="domain" description="Nif11" evidence="2">
    <location>
        <begin position="1"/>
        <end position="48"/>
    </location>
</feature>
<keyword evidence="1" id="KW-0812">Transmembrane</keyword>
<organism evidence="3 4">
    <name type="scientific">Fusibacter ferrireducens</name>
    <dbReference type="NCBI Taxonomy" id="2785058"/>
    <lineage>
        <taxon>Bacteria</taxon>
        <taxon>Bacillati</taxon>
        <taxon>Bacillota</taxon>
        <taxon>Clostridia</taxon>
        <taxon>Eubacteriales</taxon>
        <taxon>Eubacteriales Family XII. Incertae Sedis</taxon>
        <taxon>Fusibacter</taxon>
    </lineage>
</organism>
<proteinExistence type="predicted"/>
<comment type="caution">
    <text evidence="3">The sequence shown here is derived from an EMBL/GenBank/DDBJ whole genome shotgun (WGS) entry which is preliminary data.</text>
</comment>
<sequence>MSYGEIERFNQAMREDSEMLDEFKALGTEVGSIIEFANHKGFNFTLKDVQEAQAASGELSEDDLENVAGGIVGIAIAQGVTVAGVVFLIG</sequence>